<dbReference type="NCBIfam" id="TIGR03519">
    <property type="entry name" value="T9SS_PorP_fam"/>
    <property type="match status" value="1"/>
</dbReference>
<dbReference type="STRING" id="758820.SAMN00777080_0618"/>
<accession>A0A1W2GZN5</accession>
<dbReference type="Pfam" id="PF11751">
    <property type="entry name" value="PorP_SprF"/>
    <property type="match status" value="1"/>
</dbReference>
<protein>
    <submittedName>
        <fullName evidence="2">Type IX secretion system membrane protein, PorP/SprF family</fullName>
    </submittedName>
</protein>
<evidence type="ECO:0000256" key="1">
    <source>
        <dbReference type="SAM" id="SignalP"/>
    </source>
</evidence>
<evidence type="ECO:0000313" key="2">
    <source>
        <dbReference type="EMBL" id="SMD42081.1"/>
    </source>
</evidence>
<dbReference type="AlphaFoldDB" id="A0A1W2GZN5"/>
<feature type="chain" id="PRO_5013094295" evidence="1">
    <location>
        <begin position="25"/>
        <end position="324"/>
    </location>
</feature>
<sequence length="324" mass="36399">MKRNLNLIGICLMVAFLASGQAMGQQLPQFSQYIFNGLHINPGYAGYKNQGYIQSTYRNQWMDFPGAPRTFTVTADLSANEGMMGFGASVLSDQMGPTRTTTGLLTYAYRIQTGQESFLGLGVSAGVSEYQIDGDLLDPLDGDDVEIPGGINNLFSPNMNVGLFFHNSKFYAGLSSFNMIGRRSLEREDIALSFHDLHFFLTAGMMVPITDNIQFKPSFLIKEVKGAPTNLDLNGMVLFMERLWVGASYRSNLHVWNDNLDSDLSRRNAVAFIFEVFATKNLRIGYAYDQNLNVLQNNRNNSHEFSVGYYLSPRKVTMKNPRWF</sequence>
<proteinExistence type="predicted"/>
<dbReference type="EMBL" id="LT838813">
    <property type="protein sequence ID" value="SMD42081.1"/>
    <property type="molecule type" value="Genomic_DNA"/>
</dbReference>
<gene>
    <name evidence="2" type="ORF">SAMN00777080_0618</name>
</gene>
<name>A0A1W2GZN5_9BACT</name>
<reference evidence="3" key="1">
    <citation type="submission" date="2017-04" db="EMBL/GenBank/DDBJ databases">
        <authorList>
            <person name="Varghese N."/>
            <person name="Submissions S."/>
        </authorList>
    </citation>
    <scope>NUCLEOTIDE SEQUENCE [LARGE SCALE GENOMIC DNA]</scope>
    <source>
        <strain evidence="3">DSM 16537</strain>
    </source>
</reference>
<keyword evidence="1" id="KW-0732">Signal</keyword>
<dbReference type="OrthoDB" id="1320396at2"/>
<feature type="signal peptide" evidence="1">
    <location>
        <begin position="1"/>
        <end position="24"/>
    </location>
</feature>
<dbReference type="RefSeq" id="WP_084118925.1">
    <property type="nucleotide sequence ID" value="NZ_LT838813.1"/>
</dbReference>
<dbReference type="Proteomes" id="UP000192333">
    <property type="component" value="Chromosome I"/>
</dbReference>
<keyword evidence="3" id="KW-1185">Reference proteome</keyword>
<organism evidence="2 3">
    <name type="scientific">Aquiflexum balticum DSM 16537</name>
    <dbReference type="NCBI Taxonomy" id="758820"/>
    <lineage>
        <taxon>Bacteria</taxon>
        <taxon>Pseudomonadati</taxon>
        <taxon>Bacteroidota</taxon>
        <taxon>Cytophagia</taxon>
        <taxon>Cytophagales</taxon>
        <taxon>Cyclobacteriaceae</taxon>
        <taxon>Aquiflexum</taxon>
    </lineage>
</organism>
<dbReference type="InterPro" id="IPR019861">
    <property type="entry name" value="PorP/SprF_Bacteroidetes"/>
</dbReference>
<evidence type="ECO:0000313" key="3">
    <source>
        <dbReference type="Proteomes" id="UP000192333"/>
    </source>
</evidence>